<protein>
    <submittedName>
        <fullName evidence="2">Uncharacterized protein</fullName>
    </submittedName>
</protein>
<evidence type="ECO:0000313" key="2">
    <source>
        <dbReference type="EMBL" id="CAH3170541.1"/>
    </source>
</evidence>
<dbReference type="Proteomes" id="UP001159427">
    <property type="component" value="Unassembled WGS sequence"/>
</dbReference>
<evidence type="ECO:0000313" key="3">
    <source>
        <dbReference type="Proteomes" id="UP001159427"/>
    </source>
</evidence>
<feature type="region of interest" description="Disordered" evidence="1">
    <location>
        <begin position="84"/>
        <end position="113"/>
    </location>
</feature>
<organism evidence="2 3">
    <name type="scientific">Porites evermanni</name>
    <dbReference type="NCBI Taxonomy" id="104178"/>
    <lineage>
        <taxon>Eukaryota</taxon>
        <taxon>Metazoa</taxon>
        <taxon>Cnidaria</taxon>
        <taxon>Anthozoa</taxon>
        <taxon>Hexacorallia</taxon>
        <taxon>Scleractinia</taxon>
        <taxon>Fungiina</taxon>
        <taxon>Poritidae</taxon>
        <taxon>Porites</taxon>
    </lineage>
</organism>
<reference evidence="2 3" key="1">
    <citation type="submission" date="2022-05" db="EMBL/GenBank/DDBJ databases">
        <authorList>
            <consortium name="Genoscope - CEA"/>
            <person name="William W."/>
        </authorList>
    </citation>
    <scope>NUCLEOTIDE SEQUENCE [LARGE SCALE GENOMIC DNA]</scope>
</reference>
<feature type="compositionally biased region" description="Acidic residues" evidence="1">
    <location>
        <begin position="85"/>
        <end position="96"/>
    </location>
</feature>
<name>A0ABN8QV54_9CNID</name>
<gene>
    <name evidence="2" type="ORF">PEVE_00007308</name>
</gene>
<accession>A0ABN8QV54</accession>
<evidence type="ECO:0000256" key="1">
    <source>
        <dbReference type="SAM" id="MobiDB-lite"/>
    </source>
</evidence>
<dbReference type="EMBL" id="CALNXI010001488">
    <property type="protein sequence ID" value="CAH3170541.1"/>
    <property type="molecule type" value="Genomic_DNA"/>
</dbReference>
<sequence>KKSRSCLAQTVKLTTSQCLQPCSGSGVRTICGSALQQNSKVSIVQAVTKSFSSQTSRNFQKRFPPILACNSIAVTVIDNLISPGELEEGSESEDEATSGRKRIRSRHLWDDDP</sequence>
<keyword evidence="3" id="KW-1185">Reference proteome</keyword>
<proteinExistence type="predicted"/>
<feature type="non-terminal residue" evidence="2">
    <location>
        <position position="1"/>
    </location>
</feature>
<comment type="caution">
    <text evidence="2">The sequence shown here is derived from an EMBL/GenBank/DDBJ whole genome shotgun (WGS) entry which is preliminary data.</text>
</comment>